<dbReference type="Gene3D" id="1.20.120.20">
    <property type="entry name" value="Apolipoprotein"/>
    <property type="match status" value="1"/>
</dbReference>
<evidence type="ECO:0000313" key="2">
    <source>
        <dbReference type="Proteomes" id="UP000184447"/>
    </source>
</evidence>
<protein>
    <recommendedName>
        <fullName evidence="3">Phage-related protein</fullName>
    </recommendedName>
</protein>
<dbReference type="STRING" id="1121316.SAMN02745207_00859"/>
<organism evidence="1 2">
    <name type="scientific">Clostridium grantii DSM 8605</name>
    <dbReference type="NCBI Taxonomy" id="1121316"/>
    <lineage>
        <taxon>Bacteria</taxon>
        <taxon>Bacillati</taxon>
        <taxon>Bacillota</taxon>
        <taxon>Clostridia</taxon>
        <taxon>Eubacteriales</taxon>
        <taxon>Clostridiaceae</taxon>
        <taxon>Clostridium</taxon>
    </lineage>
</organism>
<dbReference type="EMBL" id="FQXM01000004">
    <property type="protein sequence ID" value="SHH36043.1"/>
    <property type="molecule type" value="Genomic_DNA"/>
</dbReference>
<sequence>MQLFELFGDITIRDDNAENKINNVTKGAEKSNGTFGKLVKTIGALAIGKKILELGKYSLTAASDAAEMQSKFDTVFGSLNKGAEDWAKNFQDKVGGSRTEIKGMMADSQDMMTGFGMSSDSAFDFATKIQGLGTDLASFQNLQGGAAEGVERLRKGLMGETESLKAMGIVINETVMKEKARSMGLGDNIQALSESEKMEIRYQIALDQSKNAIGDAEKTSQGYANQMRNIKGRFEDIAVNIGNRFLPAFTTMAQYIGNHMQQIETVINATMDAIGVAFNFVIGIINNVKTAITSYATENATQMNSIKTTVMEVITAITEFIKAFIVFAKAFWENHGAEIMAIVKKYMDFITNNIKFALDIIKNIFKLFTSILKGDWSGAWEAIKNIVSGVMGFLNNIINSGLNMIKNVIKLGLTVIKETFSNIFNALGGIASAALSNLAGVVSSKFNDIKAKIMSPIGAAVDFVKGQIDKIKGFFSNLNISLPHIKMPHFKINGSFSLAPPSVPKLGVDWYAKGTDDFEGGLAGINEMGGEIVELPNHSKIYPHDKTVEMAYKDGQNSKSGGDIIIKIDKFINNRKEDVQAFAEELESYRKQNSLAKGGA</sequence>
<dbReference type="OrthoDB" id="9780715at2"/>
<dbReference type="PANTHER" id="PTHR37813">
    <property type="entry name" value="FELS-2 PROPHAGE PROTEIN"/>
    <property type="match status" value="1"/>
</dbReference>
<gene>
    <name evidence="1" type="ORF">SAMN02745207_00859</name>
</gene>
<dbReference type="RefSeq" id="WP_073337195.1">
    <property type="nucleotide sequence ID" value="NZ_FQXM01000004.1"/>
</dbReference>
<name>A0A1M5SDN5_9CLOT</name>
<dbReference type="PANTHER" id="PTHR37813:SF1">
    <property type="entry name" value="FELS-2 PROPHAGE PROTEIN"/>
    <property type="match status" value="1"/>
</dbReference>
<keyword evidence="2" id="KW-1185">Reference proteome</keyword>
<dbReference type="AlphaFoldDB" id="A0A1M5SDN5"/>
<reference evidence="1 2" key="1">
    <citation type="submission" date="2016-11" db="EMBL/GenBank/DDBJ databases">
        <authorList>
            <person name="Jaros S."/>
            <person name="Januszkiewicz K."/>
            <person name="Wedrychowicz H."/>
        </authorList>
    </citation>
    <scope>NUCLEOTIDE SEQUENCE [LARGE SCALE GENOMIC DNA]</scope>
    <source>
        <strain evidence="1 2">DSM 8605</strain>
    </source>
</reference>
<proteinExistence type="predicted"/>
<dbReference type="Proteomes" id="UP000184447">
    <property type="component" value="Unassembled WGS sequence"/>
</dbReference>
<evidence type="ECO:0000313" key="1">
    <source>
        <dbReference type="EMBL" id="SHH36043.1"/>
    </source>
</evidence>
<evidence type="ECO:0008006" key="3">
    <source>
        <dbReference type="Google" id="ProtNLM"/>
    </source>
</evidence>
<accession>A0A1M5SDN5</accession>